<dbReference type="AlphaFoldDB" id="A0AA42I9V2"/>
<dbReference type="Proteomes" id="UP001159329">
    <property type="component" value="Unassembled WGS sequence"/>
</dbReference>
<dbReference type="EMBL" id="JAOEEO010000001">
    <property type="protein sequence ID" value="MDH0562258.1"/>
    <property type="molecule type" value="Genomic_DNA"/>
</dbReference>
<name>A0AA42I9V2_9GAMM</name>
<accession>A0AA42I9V2</accession>
<proteinExistence type="predicted"/>
<protein>
    <submittedName>
        <fullName evidence="1">Uncharacterized protein</fullName>
    </submittedName>
</protein>
<comment type="caution">
    <text evidence="1">The sequence shown here is derived from an EMBL/GenBank/DDBJ whole genome shotgun (WGS) entry which is preliminary data.</text>
</comment>
<organism evidence="1 2">
    <name type="scientific">Acinetobacter courvalinii</name>
    <dbReference type="NCBI Taxonomy" id="280147"/>
    <lineage>
        <taxon>Bacteria</taxon>
        <taxon>Pseudomonadati</taxon>
        <taxon>Pseudomonadota</taxon>
        <taxon>Gammaproteobacteria</taxon>
        <taxon>Moraxellales</taxon>
        <taxon>Moraxellaceae</taxon>
        <taxon>Acinetobacter</taxon>
    </lineage>
</organism>
<dbReference type="RefSeq" id="WP_279694127.1">
    <property type="nucleotide sequence ID" value="NZ_JAOEEO010000001.1"/>
</dbReference>
<evidence type="ECO:0000313" key="2">
    <source>
        <dbReference type="Proteomes" id="UP001159329"/>
    </source>
</evidence>
<reference evidence="1" key="1">
    <citation type="submission" date="2022-09" db="EMBL/GenBank/DDBJ databases">
        <title>Intensive care unit water sources are persistently colonized with multi-drug resistant bacteria and are the site of extensive horizontal gene transfer of antibiotic resistance genes.</title>
        <authorList>
            <person name="Diorio-Toth L."/>
        </authorList>
    </citation>
    <scope>NUCLEOTIDE SEQUENCE</scope>
    <source>
        <strain evidence="1">GD04005</strain>
    </source>
</reference>
<gene>
    <name evidence="1" type="ORF">N7644_01005</name>
</gene>
<sequence>MIDNNIFLKKLYPYGIVFPVRVGHFSVDLSGYCDIDFHVNERPNVDIKKYGLWGEDYNTVVIKFKARLVGSISIENWIKNSFGELVFENIGKYFVLKVHKDDFVFSVEIDGLIFQELSVYFNGVE</sequence>
<evidence type="ECO:0000313" key="1">
    <source>
        <dbReference type="EMBL" id="MDH0562258.1"/>
    </source>
</evidence>